<dbReference type="GO" id="GO:0005737">
    <property type="term" value="C:cytoplasm"/>
    <property type="evidence" value="ECO:0007669"/>
    <property type="project" value="TreeGrafter"/>
</dbReference>
<dbReference type="InterPro" id="IPR000719">
    <property type="entry name" value="Prot_kinase_dom"/>
</dbReference>
<comment type="similarity">
    <text evidence="1">Belongs to the protein kinase superfamily. CMGC Ser/Thr protein kinase family. CDC2/CDKX subfamily.</text>
</comment>
<dbReference type="GO" id="GO:0005634">
    <property type="term" value="C:nucleus"/>
    <property type="evidence" value="ECO:0007669"/>
    <property type="project" value="TreeGrafter"/>
</dbReference>
<dbReference type="AlphaFoldDB" id="A0A2K1QRT8"/>
<proteinExistence type="inferred from homology"/>
<dbReference type="GO" id="GO:0010468">
    <property type="term" value="P:regulation of gene expression"/>
    <property type="evidence" value="ECO:0007669"/>
    <property type="project" value="TreeGrafter"/>
</dbReference>
<reference evidence="8 9" key="1">
    <citation type="submission" date="2017-06" db="EMBL/GenBank/DDBJ databases">
        <title>Draft genome sequence of a variant of Elsinoe murrayae.</title>
        <authorList>
            <person name="Cheng Q."/>
        </authorList>
    </citation>
    <scope>NUCLEOTIDE SEQUENCE [LARGE SCALE GENOMIC DNA]</scope>
    <source>
        <strain evidence="8 9">CQ-2017a</strain>
    </source>
</reference>
<dbReference type="Pfam" id="PF00069">
    <property type="entry name" value="Pkinase"/>
    <property type="match status" value="1"/>
</dbReference>
<evidence type="ECO:0000256" key="2">
    <source>
        <dbReference type="ARBA" id="ARBA00012425"/>
    </source>
</evidence>
<dbReference type="PROSITE" id="PS50011">
    <property type="entry name" value="PROTEIN_KINASE_DOM"/>
    <property type="match status" value="1"/>
</dbReference>
<evidence type="ECO:0000256" key="4">
    <source>
        <dbReference type="ARBA" id="ARBA00022840"/>
    </source>
</evidence>
<dbReference type="EMBL" id="NKHZ01000050">
    <property type="protein sequence ID" value="PNS17573.1"/>
    <property type="molecule type" value="Genomic_DNA"/>
</dbReference>
<dbReference type="GO" id="GO:0030332">
    <property type="term" value="F:cyclin binding"/>
    <property type="evidence" value="ECO:0007669"/>
    <property type="project" value="TreeGrafter"/>
</dbReference>
<comment type="catalytic activity">
    <reaction evidence="6">
        <text>L-seryl-[protein] + ATP = O-phospho-L-seryl-[protein] + ADP + H(+)</text>
        <dbReference type="Rhea" id="RHEA:17989"/>
        <dbReference type="Rhea" id="RHEA-COMP:9863"/>
        <dbReference type="Rhea" id="RHEA-COMP:11604"/>
        <dbReference type="ChEBI" id="CHEBI:15378"/>
        <dbReference type="ChEBI" id="CHEBI:29999"/>
        <dbReference type="ChEBI" id="CHEBI:30616"/>
        <dbReference type="ChEBI" id="CHEBI:83421"/>
        <dbReference type="ChEBI" id="CHEBI:456216"/>
        <dbReference type="EC" id="2.7.11.22"/>
    </reaction>
</comment>
<dbReference type="Proteomes" id="UP000243797">
    <property type="component" value="Unassembled WGS sequence"/>
</dbReference>
<dbReference type="InterPro" id="IPR008271">
    <property type="entry name" value="Ser/Thr_kinase_AS"/>
</dbReference>
<accession>A0A2K1QRT8</accession>
<comment type="caution">
    <text evidence="8">The sequence shown here is derived from an EMBL/GenBank/DDBJ whole genome shotgun (WGS) entry which is preliminary data.</text>
</comment>
<dbReference type="PROSITE" id="PS00108">
    <property type="entry name" value="PROTEIN_KINASE_ST"/>
    <property type="match status" value="1"/>
</dbReference>
<evidence type="ECO:0000313" key="8">
    <source>
        <dbReference type="EMBL" id="PNS17573.1"/>
    </source>
</evidence>
<dbReference type="OrthoDB" id="413582at2759"/>
<keyword evidence="3" id="KW-0547">Nucleotide-binding</keyword>
<dbReference type="STRING" id="2082308.A0A2K1QRT8"/>
<protein>
    <recommendedName>
        <fullName evidence="2">cyclin-dependent kinase</fullName>
        <ecNumber evidence="2">2.7.11.22</ecNumber>
    </recommendedName>
</protein>
<dbReference type="Gene3D" id="1.10.510.10">
    <property type="entry name" value="Transferase(Phosphotransferase) domain 1"/>
    <property type="match status" value="1"/>
</dbReference>
<dbReference type="SUPFAM" id="SSF56112">
    <property type="entry name" value="Protein kinase-like (PK-like)"/>
    <property type="match status" value="1"/>
</dbReference>
<dbReference type="SMART" id="SM00220">
    <property type="entry name" value="S_TKc"/>
    <property type="match status" value="1"/>
</dbReference>
<evidence type="ECO:0000259" key="7">
    <source>
        <dbReference type="PROSITE" id="PS50011"/>
    </source>
</evidence>
<evidence type="ECO:0000256" key="6">
    <source>
        <dbReference type="ARBA" id="ARBA00048367"/>
    </source>
</evidence>
<dbReference type="PANTHER" id="PTHR24056">
    <property type="entry name" value="CELL DIVISION PROTEIN KINASE"/>
    <property type="match status" value="1"/>
</dbReference>
<feature type="domain" description="Protein kinase" evidence="7">
    <location>
        <begin position="104"/>
        <end position="404"/>
    </location>
</feature>
<dbReference type="GO" id="GO:0010389">
    <property type="term" value="P:regulation of G2/M transition of mitotic cell cycle"/>
    <property type="evidence" value="ECO:0007669"/>
    <property type="project" value="TreeGrafter"/>
</dbReference>
<dbReference type="InterPro" id="IPR011009">
    <property type="entry name" value="Kinase-like_dom_sf"/>
</dbReference>
<evidence type="ECO:0000256" key="5">
    <source>
        <dbReference type="ARBA" id="ARBA00047811"/>
    </source>
</evidence>
<keyword evidence="4" id="KW-0067">ATP-binding</keyword>
<dbReference type="GO" id="GO:0000307">
    <property type="term" value="C:cyclin-dependent protein kinase holoenzyme complex"/>
    <property type="evidence" value="ECO:0007669"/>
    <property type="project" value="TreeGrafter"/>
</dbReference>
<dbReference type="GO" id="GO:0000082">
    <property type="term" value="P:G1/S transition of mitotic cell cycle"/>
    <property type="evidence" value="ECO:0007669"/>
    <property type="project" value="TreeGrafter"/>
</dbReference>
<keyword evidence="9" id="KW-1185">Reference proteome</keyword>
<dbReference type="PANTHER" id="PTHR24056:SF576">
    <property type="entry name" value="SERINE_THREONINE-PROTEIN KINASE CSK1"/>
    <property type="match status" value="1"/>
</dbReference>
<dbReference type="InterPro" id="IPR050108">
    <property type="entry name" value="CDK"/>
</dbReference>
<organism evidence="8 9">
    <name type="scientific">Sphaceloma murrayae</name>
    <dbReference type="NCBI Taxonomy" id="2082308"/>
    <lineage>
        <taxon>Eukaryota</taxon>
        <taxon>Fungi</taxon>
        <taxon>Dikarya</taxon>
        <taxon>Ascomycota</taxon>
        <taxon>Pezizomycotina</taxon>
        <taxon>Dothideomycetes</taxon>
        <taxon>Dothideomycetidae</taxon>
        <taxon>Myriangiales</taxon>
        <taxon>Elsinoaceae</taxon>
        <taxon>Sphaceloma</taxon>
    </lineage>
</organism>
<comment type="catalytic activity">
    <reaction evidence="5">
        <text>L-threonyl-[protein] + ATP = O-phospho-L-threonyl-[protein] + ADP + H(+)</text>
        <dbReference type="Rhea" id="RHEA:46608"/>
        <dbReference type="Rhea" id="RHEA-COMP:11060"/>
        <dbReference type="Rhea" id="RHEA-COMP:11605"/>
        <dbReference type="ChEBI" id="CHEBI:15378"/>
        <dbReference type="ChEBI" id="CHEBI:30013"/>
        <dbReference type="ChEBI" id="CHEBI:30616"/>
        <dbReference type="ChEBI" id="CHEBI:61977"/>
        <dbReference type="ChEBI" id="CHEBI:456216"/>
        <dbReference type="EC" id="2.7.11.22"/>
    </reaction>
</comment>
<dbReference type="GO" id="GO:0005524">
    <property type="term" value="F:ATP binding"/>
    <property type="evidence" value="ECO:0007669"/>
    <property type="project" value="UniProtKB-KW"/>
</dbReference>
<dbReference type="InParanoid" id="A0A2K1QRT8"/>
<sequence>MSPGTPDWRNSISFSERLQSILRIQIAYQASSVRNTSADAQLRAKAVESDTFATATSKDLYQLLIKNHIHNLEAVVRPVGAISDAELDDDVDQLLAGGITIGDYVNASNFKDGQFSTIYKAKSLKRFPSRERSWKGETVALKVTSLSAQVPPHDARKEARLLAVAASEHVIQLLDTFTAQSGDFVMVFPLVPLDLDEMLKRGNMSEDRAKLVTKDLLSALVHIHGLGMIHRDIKPSNILFQRPNGPACLADFGIAWWRDDPACEPSDRKILDVGTTCYRPPELMFGNESYGPSLDMWATGCVLAQLFGLGSRTLFDSGDLGSDLALIKSIFETLGTPDLEVWPEAAGYPDWGKMAFKQYPAKSWSDILPETSRDARDLISGLVRYESKDRLIAAEVGTFAHRAGSR</sequence>
<gene>
    <name evidence="8" type="ORF">CAC42_8116</name>
</gene>
<evidence type="ECO:0000313" key="9">
    <source>
        <dbReference type="Proteomes" id="UP000243797"/>
    </source>
</evidence>
<dbReference type="Gene3D" id="3.30.200.20">
    <property type="entry name" value="Phosphorylase Kinase, domain 1"/>
    <property type="match status" value="1"/>
</dbReference>
<dbReference type="EC" id="2.7.11.22" evidence="2"/>
<name>A0A2K1QRT8_9PEZI</name>
<evidence type="ECO:0000256" key="1">
    <source>
        <dbReference type="ARBA" id="ARBA00006485"/>
    </source>
</evidence>
<dbReference type="GO" id="GO:0004693">
    <property type="term" value="F:cyclin-dependent protein serine/threonine kinase activity"/>
    <property type="evidence" value="ECO:0007669"/>
    <property type="project" value="UniProtKB-EC"/>
</dbReference>
<evidence type="ECO:0000256" key="3">
    <source>
        <dbReference type="ARBA" id="ARBA00022741"/>
    </source>
</evidence>
<dbReference type="GO" id="GO:0007165">
    <property type="term" value="P:signal transduction"/>
    <property type="evidence" value="ECO:0007669"/>
    <property type="project" value="TreeGrafter"/>
</dbReference>